<dbReference type="Proteomes" id="UP001549146">
    <property type="component" value="Unassembled WGS sequence"/>
</dbReference>
<evidence type="ECO:0000313" key="8">
    <source>
        <dbReference type="Proteomes" id="UP001549146"/>
    </source>
</evidence>
<dbReference type="SUPFAM" id="SSF55874">
    <property type="entry name" value="ATPase domain of HSP90 chaperone/DNA topoisomerase II/histidine kinase"/>
    <property type="match status" value="1"/>
</dbReference>
<keyword evidence="4" id="KW-0067">ATP-binding</keyword>
<dbReference type="PANTHER" id="PTHR43788:SF8">
    <property type="entry name" value="DNA-BINDING PROTEIN SMUBP-2"/>
    <property type="match status" value="1"/>
</dbReference>
<keyword evidence="2" id="KW-0378">Hydrolase</keyword>
<evidence type="ECO:0000259" key="6">
    <source>
        <dbReference type="Pfam" id="PF25794"/>
    </source>
</evidence>
<dbReference type="Gene3D" id="3.40.50.300">
    <property type="entry name" value="P-loop containing nucleotide triphosphate hydrolases"/>
    <property type="match status" value="2"/>
</dbReference>
<keyword evidence="3" id="KW-0347">Helicase</keyword>
<dbReference type="InterPro" id="IPR036890">
    <property type="entry name" value="HATPase_C_sf"/>
</dbReference>
<dbReference type="Pfam" id="PF25794">
    <property type="entry name" value="SACS"/>
    <property type="match status" value="1"/>
</dbReference>
<dbReference type="InterPro" id="IPR058210">
    <property type="entry name" value="SACS/Nov_dom"/>
</dbReference>
<feature type="domain" description="Sacsin/Nov" evidence="6">
    <location>
        <begin position="72"/>
        <end position="149"/>
    </location>
</feature>
<proteinExistence type="predicted"/>
<dbReference type="InterPro" id="IPR027417">
    <property type="entry name" value="P-loop_NTPase"/>
</dbReference>
<evidence type="ECO:0000313" key="7">
    <source>
        <dbReference type="EMBL" id="MET3731305.1"/>
    </source>
</evidence>
<dbReference type="Pfam" id="PF13087">
    <property type="entry name" value="AAA_12"/>
    <property type="match status" value="1"/>
</dbReference>
<keyword evidence="8" id="KW-1185">Reference proteome</keyword>
<sequence length="2234" mass="261527">MKIKNIQQYRKIFKEVIRKMPDRNENFIGNYYTDKAEEKRIRGWFDLYFGLADGNSTAQKGVENKLISFLDMARDGQAVYEFLQNAVDAGASNFLMFYKTNPETNEDYAMVINNGEMFSTKSIVSILNIGSSTKTSDSSKIGQFGIGFKLAHRLVGKDNAIPELVNDLSGPILYSWKNNEINNISNSIEEADIDFKYDELNDNFEISDNHSWLFKILLTTYPCGYQEKPIIWDGIRADASPFSEHEFHFLLNWLKDEQVKKHIQEGFEEGALFMMKLGAGKLEELQNEPNLKEGIRFSLAVLKETSTEGHSRLHKAVINNDEVYHPDIKYHLLTIPKQDREDYAYIRFGKSYEELSQIELNIIDEESDIQVLFGYRNYREIGDFFKGSPSFYLYFPLSQEVHNFNYILHSNALYKSSSRVFLQSGGGKYGMNERLFAKIVERLEVEMRRLFEEDYEVFKDLYCAFLTSGQTVNEQNAWITKSYVEPLNAMLKKIVPVRNQNGELSLLDTTRTRDTIYFVDTALDLRTDDYFFDFHFSDFTIDLIHFVFNKLNISTFNIYNVLNEEFGHRYINNWLGESVDFKKVFLEELISKPNRIYTTGLNNVQKANLLKIKWIELSNGEIISIEDIADYPIILLNDNLYEIKSVLNKLGFVTSEQNLSSFINKFRSNFQQNELTQLTYLTLTKLFSDHVNVEALDQLTNQEKFSIFEAFRTLDDNPGERLKYLKVYKNNMGIYQPLENLGDKTGGVLRLFSIKESQLEGIDRTNINRYIKIDGNKLYESLYYPQWKDLLKYLTVHPRAFTTDQVLSELDYAFRHSDWDEKGNCSLADHNSVIFNREVVETKNVLAFKNNVAENEEAYQDLQINIQEYFNHYLPDWEFRELYQSELPFGYLETIQNFELNCEGLTLDQTESILQIANTYVEDFFEYCIIDKQGDLYSISDEEDKIQVFTGQEEIIELIQNSFHETLVQLPQTLKNYKSLVVCREEKLYQTIIENESVYTDSLLFDKVLGIVRFFSLHSKQTFFENLEKLTLSPADNDLRVRNILSFLYSLKDSRDIEISEIQSKIVFVKDEDELVLNQVVPSIQSYRLNNREVEFSKILATQDNNAVVSEFYQHFISNTEFDNEFFKKVFKQDAQFEDQTLKDLFIQSLEDENEIANIYQLYFLVFSELFSEEEIDNFYVLNGDDEFVFIHDELFVNIQNIDEEFLNVGYFLNQVYTENVDLIKDVVDSNCLNLQFLRLDENFKFNVLIDSEDLSLTDKLSLLYCLYLDTPESERSVNPTLIDKYLGIDIKDKIIVEGFAHDNSIYNEILNWNNDGIKKTFLKYIGFYFDGDVTVQFLESLKENTENFVWFNRFILSKDDINFIIHYCSNTEMKFSLSNKSLLGKIVELWSDYVQFSHDKVLCYVNNEYCQFSENKNLSEFNYENIDQVLENISIDASNQLFTSFNIPIKDINDLIEDVHQEQFDLNELHFKYEITDEGVAELDEYFYKEWKNDTRNIRIFRGESLNYKLYVLLNAEYIYLCDVQYKQDEWIIAEVNSLKLYYTNEKSLKSVIEHFSSEEYDYETYNLRISLKRLEELNNALNSTISDIIKNTDVDEIKEYFQAKIDKEERKAHREGVVSKIKENRQYSKDWFMNYLEYLNTVTEKNSNSDIKFLRFSKIEPTDKAKFYLLSACNTVIPDNIDESKNVDIKIISGKDKVLYPIKNISQKNQTVLIQLAEEIDDSLIDNFFIGEISYTPVIDLLDRLTKAYVALDNWDDVIKEFPSIDYIYGPPGTGKTTTLKNKIKDFVAQDNNVKILVLTPTNKACDVLAEKLYEDQFYNFMRLSGPTSDHLPEEHYTNELDINALGGLNVLISTIHRHSYFKVQTDTSQFYLYNYEDWDYIIIDEASMINLPYITFSSMVTKQKSENCKLIIAGDPNQIPPVPELKDEEIEEIGVQTENIYSMFGLKSFDEESQHFEIRNIDTVQNLTTQYRSLPEIGNLFSAFSYQNMVNSDRSANSKRVLPEKIQELLSETITFLNVPLERDNPLFSVNKLVHSSYHLYSALLIYEFINYFDKNCNNDEEWSIGIIAPYKAQAVLASRLIGELKIKSNIKVYADTVHGFQGDECDIVLFICNPSSYLSRPHEKSLLANDFIYNVAISRARDYLIIVNPFEKLTDNPFINNLKQIQYNYLERNVSIKQSSVFENSIFSDCNYIDKNTFITNHDDVNIYKSDSYRYYVKKNSLSIDFQIND</sequence>
<accession>A0ABV2LRV4</accession>
<organism evidence="7 8">
    <name type="scientific">Moheibacter stercoris</name>
    <dbReference type="NCBI Taxonomy" id="1628251"/>
    <lineage>
        <taxon>Bacteria</taxon>
        <taxon>Pseudomonadati</taxon>
        <taxon>Bacteroidota</taxon>
        <taxon>Flavobacteriia</taxon>
        <taxon>Flavobacteriales</taxon>
        <taxon>Weeksellaceae</taxon>
        <taxon>Moheibacter</taxon>
    </lineage>
</organism>
<dbReference type="InterPro" id="IPR041679">
    <property type="entry name" value="DNA2/NAM7-like_C"/>
</dbReference>
<dbReference type="InterPro" id="IPR050534">
    <property type="entry name" value="Coronavir_polyprotein_1ab"/>
</dbReference>
<dbReference type="RefSeq" id="WP_354507435.1">
    <property type="nucleotide sequence ID" value="NZ_JBEPMO010000003.1"/>
</dbReference>
<protein>
    <recommendedName>
        <fullName evidence="9">Superfamily I DNA and/or RNA helicase</fullName>
    </recommendedName>
</protein>
<evidence type="ECO:0008006" key="9">
    <source>
        <dbReference type="Google" id="ProtNLM"/>
    </source>
</evidence>
<dbReference type="NCBIfam" id="NF047352">
    <property type="entry name" value="P_loop_sacsin"/>
    <property type="match status" value="1"/>
</dbReference>
<dbReference type="EMBL" id="JBEPMO010000003">
    <property type="protein sequence ID" value="MET3731305.1"/>
    <property type="molecule type" value="Genomic_DNA"/>
</dbReference>
<dbReference type="SUPFAM" id="SSF52540">
    <property type="entry name" value="P-loop containing nucleoside triphosphate hydrolases"/>
    <property type="match status" value="1"/>
</dbReference>
<evidence type="ECO:0000256" key="3">
    <source>
        <dbReference type="ARBA" id="ARBA00022806"/>
    </source>
</evidence>
<feature type="domain" description="DNA2/NAM7 helicase-like C-terminal" evidence="5">
    <location>
        <begin position="1965"/>
        <end position="2151"/>
    </location>
</feature>
<evidence type="ECO:0000256" key="4">
    <source>
        <dbReference type="ARBA" id="ARBA00022840"/>
    </source>
</evidence>
<dbReference type="Pfam" id="PF13245">
    <property type="entry name" value="AAA_19"/>
    <property type="match status" value="1"/>
</dbReference>
<evidence type="ECO:0000256" key="2">
    <source>
        <dbReference type="ARBA" id="ARBA00022801"/>
    </source>
</evidence>
<evidence type="ECO:0000259" key="5">
    <source>
        <dbReference type="Pfam" id="PF13087"/>
    </source>
</evidence>
<comment type="caution">
    <text evidence="7">The sequence shown here is derived from an EMBL/GenBank/DDBJ whole genome shotgun (WGS) entry which is preliminary data.</text>
</comment>
<reference evidence="7 8" key="1">
    <citation type="submission" date="2024-06" db="EMBL/GenBank/DDBJ databases">
        <title>Genomic Encyclopedia of Type Strains, Phase IV (KMG-IV): sequencing the most valuable type-strain genomes for metagenomic binning, comparative biology and taxonomic classification.</title>
        <authorList>
            <person name="Goeker M."/>
        </authorList>
    </citation>
    <scope>NUCLEOTIDE SEQUENCE [LARGE SCALE GENOMIC DNA]</scope>
    <source>
        <strain evidence="7 8">DSM 29388</strain>
    </source>
</reference>
<name>A0ABV2LRV4_9FLAO</name>
<dbReference type="PANTHER" id="PTHR43788">
    <property type="entry name" value="DNA2/NAM7 HELICASE FAMILY MEMBER"/>
    <property type="match status" value="1"/>
</dbReference>
<keyword evidence="1" id="KW-0547">Nucleotide-binding</keyword>
<dbReference type="Gene3D" id="3.30.565.10">
    <property type="entry name" value="Histidine kinase-like ATPase, C-terminal domain"/>
    <property type="match status" value="1"/>
</dbReference>
<gene>
    <name evidence="7" type="ORF">ABID46_000872</name>
</gene>
<evidence type="ECO:0000256" key="1">
    <source>
        <dbReference type="ARBA" id="ARBA00022741"/>
    </source>
</evidence>